<proteinExistence type="predicted"/>
<accession>X1QJC8</accession>
<gene>
    <name evidence="1" type="ORF">S12H4_11191</name>
</gene>
<dbReference type="InterPro" id="IPR011856">
    <property type="entry name" value="tRNA_endonuc-like_dom_sf"/>
</dbReference>
<organism evidence="1">
    <name type="scientific">marine sediment metagenome</name>
    <dbReference type="NCBI Taxonomy" id="412755"/>
    <lineage>
        <taxon>unclassified sequences</taxon>
        <taxon>metagenomes</taxon>
        <taxon>ecological metagenomes</taxon>
    </lineage>
</organism>
<protein>
    <submittedName>
        <fullName evidence="1">Uncharacterized protein</fullName>
    </submittedName>
</protein>
<name>X1QJC8_9ZZZZ</name>
<dbReference type="Gene3D" id="3.40.1350.10">
    <property type="match status" value="1"/>
</dbReference>
<evidence type="ECO:0000313" key="1">
    <source>
        <dbReference type="EMBL" id="GAI68572.1"/>
    </source>
</evidence>
<dbReference type="AlphaFoldDB" id="X1QJC8"/>
<sequence>MSSNYRQGRNYEIEIKELFEREGYDVCIATNSKGTYDLIATKITAGVVYKTMFAVLM</sequence>
<reference evidence="1" key="1">
    <citation type="journal article" date="2014" name="Front. Microbiol.">
        <title>High frequency of phylogenetically diverse reductive dehalogenase-homologous genes in deep subseafloor sedimentary metagenomes.</title>
        <authorList>
            <person name="Kawai M."/>
            <person name="Futagami T."/>
            <person name="Toyoda A."/>
            <person name="Takaki Y."/>
            <person name="Nishi S."/>
            <person name="Hori S."/>
            <person name="Arai W."/>
            <person name="Tsubouchi T."/>
            <person name="Morono Y."/>
            <person name="Uchiyama I."/>
            <person name="Ito T."/>
            <person name="Fujiyama A."/>
            <person name="Inagaki F."/>
            <person name="Takami H."/>
        </authorList>
    </citation>
    <scope>NUCLEOTIDE SEQUENCE</scope>
    <source>
        <strain evidence="1">Expedition CK06-06</strain>
    </source>
</reference>
<dbReference type="GO" id="GO:0003676">
    <property type="term" value="F:nucleic acid binding"/>
    <property type="evidence" value="ECO:0007669"/>
    <property type="project" value="InterPro"/>
</dbReference>
<comment type="caution">
    <text evidence="1">The sequence shown here is derived from an EMBL/GenBank/DDBJ whole genome shotgun (WGS) entry which is preliminary data.</text>
</comment>
<dbReference type="EMBL" id="BARW01004970">
    <property type="protein sequence ID" value="GAI68572.1"/>
    <property type="molecule type" value="Genomic_DNA"/>
</dbReference>